<dbReference type="InterPro" id="IPR005913">
    <property type="entry name" value="dTDP_dehydrorham_reduct"/>
</dbReference>
<feature type="domain" description="RmlD-like substrate binding" evidence="7">
    <location>
        <begin position="72"/>
        <end position="270"/>
    </location>
</feature>
<dbReference type="Pfam" id="PF04321">
    <property type="entry name" value="RmlD_sub_bind"/>
    <property type="match status" value="1"/>
</dbReference>
<protein>
    <recommendedName>
        <fullName evidence="4 6">dTDP-4-dehydrorhamnose reductase</fullName>
        <ecNumber evidence="3 6">1.1.1.133</ecNumber>
    </recommendedName>
</protein>
<evidence type="ECO:0000256" key="2">
    <source>
        <dbReference type="ARBA" id="ARBA00010944"/>
    </source>
</evidence>
<dbReference type="Proteomes" id="UP000765845">
    <property type="component" value="Unassembled WGS sequence"/>
</dbReference>
<gene>
    <name evidence="8" type="ORF">HCU74_17285</name>
</gene>
<dbReference type="RefSeq" id="WP_168451657.1">
    <property type="nucleotide sequence ID" value="NZ_JAAWWK010000006.1"/>
</dbReference>
<keyword evidence="6" id="KW-0521">NADP</keyword>
<dbReference type="EMBL" id="JAAWWK010000006">
    <property type="protein sequence ID" value="NKI19163.1"/>
    <property type="molecule type" value="Genomic_DNA"/>
</dbReference>
<sequence>MKVVLVCEEQSLVQALKLHLVSRGRELHWESLDSLRARPSLLDDALLIDGLSLNLADDGVAARQKSFDSLLALSRQRARVYIALSDARVFDGLAEGDTPLNENTTPESVGKVGKALLAMEETLLSCSLQSLVLRTGPIIAATGDNFLTDFVRALKRGESPVISNQTISSPTAVSDLARVLCAMLEQLNCGANCRGIYHYQSSGPCSAYEFAEVAYAHASQYLPQVSQIDVGEGGMNWSPLLAELRCERVLRNFGIKQLPWRAWLPKLIKTICEEDDNDSG</sequence>
<evidence type="ECO:0000256" key="4">
    <source>
        <dbReference type="ARBA" id="ARBA00017099"/>
    </source>
</evidence>
<dbReference type="EC" id="1.1.1.133" evidence="3 6"/>
<evidence type="ECO:0000313" key="9">
    <source>
        <dbReference type="Proteomes" id="UP000765845"/>
    </source>
</evidence>
<keyword evidence="6" id="KW-0560">Oxidoreductase</keyword>
<comment type="similarity">
    <text evidence="2 6">Belongs to the dTDP-4-dehydrorhamnose reductase family.</text>
</comment>
<dbReference type="InterPro" id="IPR029903">
    <property type="entry name" value="RmlD-like-bd"/>
</dbReference>
<comment type="function">
    <text evidence="6">Catalyzes the reduction of dTDP-6-deoxy-L-lyxo-4-hexulose to yield dTDP-L-rhamnose.</text>
</comment>
<evidence type="ECO:0000259" key="7">
    <source>
        <dbReference type="Pfam" id="PF04321"/>
    </source>
</evidence>
<comment type="pathway">
    <text evidence="1 6">Carbohydrate biosynthesis; dTDP-L-rhamnose biosynthesis.</text>
</comment>
<organism evidence="8 9">
    <name type="scientific">Spongiibacter thalassae</name>
    <dbReference type="NCBI Taxonomy" id="2721624"/>
    <lineage>
        <taxon>Bacteria</taxon>
        <taxon>Pseudomonadati</taxon>
        <taxon>Pseudomonadota</taxon>
        <taxon>Gammaproteobacteria</taxon>
        <taxon>Cellvibrionales</taxon>
        <taxon>Spongiibacteraceae</taxon>
        <taxon>Spongiibacter</taxon>
    </lineage>
</organism>
<name>A0ABX1GKZ5_9GAMM</name>
<proteinExistence type="inferred from homology"/>
<dbReference type="PANTHER" id="PTHR10491:SF4">
    <property type="entry name" value="METHIONINE ADENOSYLTRANSFERASE 2 SUBUNIT BETA"/>
    <property type="match status" value="1"/>
</dbReference>
<dbReference type="SUPFAM" id="SSF51735">
    <property type="entry name" value="NAD(P)-binding Rossmann-fold domains"/>
    <property type="match status" value="1"/>
</dbReference>
<evidence type="ECO:0000256" key="3">
    <source>
        <dbReference type="ARBA" id="ARBA00012929"/>
    </source>
</evidence>
<dbReference type="PANTHER" id="PTHR10491">
    <property type="entry name" value="DTDP-4-DEHYDRORHAMNOSE REDUCTASE"/>
    <property type="match status" value="1"/>
</dbReference>
<evidence type="ECO:0000313" key="8">
    <source>
        <dbReference type="EMBL" id="NKI19163.1"/>
    </source>
</evidence>
<evidence type="ECO:0000256" key="5">
    <source>
        <dbReference type="ARBA" id="ARBA00048200"/>
    </source>
</evidence>
<comment type="cofactor">
    <cofactor evidence="6">
        <name>Mg(2+)</name>
        <dbReference type="ChEBI" id="CHEBI:18420"/>
    </cofactor>
    <text evidence="6">Binds 1 Mg(2+) ion per monomer.</text>
</comment>
<dbReference type="InterPro" id="IPR036291">
    <property type="entry name" value="NAD(P)-bd_dom_sf"/>
</dbReference>
<dbReference type="Gene3D" id="3.40.50.720">
    <property type="entry name" value="NAD(P)-binding Rossmann-like Domain"/>
    <property type="match status" value="1"/>
</dbReference>
<evidence type="ECO:0000256" key="1">
    <source>
        <dbReference type="ARBA" id="ARBA00004781"/>
    </source>
</evidence>
<comment type="catalytic activity">
    <reaction evidence="5 6">
        <text>dTDP-beta-L-rhamnose + NADP(+) = dTDP-4-dehydro-beta-L-rhamnose + NADPH + H(+)</text>
        <dbReference type="Rhea" id="RHEA:21796"/>
        <dbReference type="ChEBI" id="CHEBI:15378"/>
        <dbReference type="ChEBI" id="CHEBI:57510"/>
        <dbReference type="ChEBI" id="CHEBI:57783"/>
        <dbReference type="ChEBI" id="CHEBI:58349"/>
        <dbReference type="ChEBI" id="CHEBI:62830"/>
        <dbReference type="EC" id="1.1.1.133"/>
    </reaction>
</comment>
<accession>A0ABX1GKZ5</accession>
<comment type="caution">
    <text evidence="8">The sequence shown here is derived from an EMBL/GenBank/DDBJ whole genome shotgun (WGS) entry which is preliminary data.</text>
</comment>
<keyword evidence="9" id="KW-1185">Reference proteome</keyword>
<evidence type="ECO:0000256" key="6">
    <source>
        <dbReference type="RuleBase" id="RU364082"/>
    </source>
</evidence>
<reference evidence="8 9" key="1">
    <citation type="submission" date="2020-04" db="EMBL/GenBank/DDBJ databases">
        <authorList>
            <person name="Yoon J."/>
        </authorList>
    </citation>
    <scope>NUCLEOTIDE SEQUENCE [LARGE SCALE GENOMIC DNA]</scope>
    <source>
        <strain evidence="8 9">KMU-166</strain>
    </source>
</reference>